<accession>A0AAW0LP11</accession>
<keyword evidence="5" id="KW-1185">Reference proteome</keyword>
<dbReference type="GO" id="GO:0005524">
    <property type="term" value="F:ATP binding"/>
    <property type="evidence" value="ECO:0007669"/>
    <property type="project" value="UniProtKB-KW"/>
</dbReference>
<dbReference type="InterPro" id="IPR045274">
    <property type="entry name" value="WAK-like"/>
</dbReference>
<protein>
    <submittedName>
        <fullName evidence="4">Wall-associated receptor kinase-like 2</fullName>
    </submittedName>
</protein>
<organism evidence="4 5">
    <name type="scientific">Quercus suber</name>
    <name type="common">Cork oak</name>
    <dbReference type="NCBI Taxonomy" id="58331"/>
    <lineage>
        <taxon>Eukaryota</taxon>
        <taxon>Viridiplantae</taxon>
        <taxon>Streptophyta</taxon>
        <taxon>Embryophyta</taxon>
        <taxon>Tracheophyta</taxon>
        <taxon>Spermatophyta</taxon>
        <taxon>Magnoliopsida</taxon>
        <taxon>eudicotyledons</taxon>
        <taxon>Gunneridae</taxon>
        <taxon>Pentapetalae</taxon>
        <taxon>rosids</taxon>
        <taxon>fabids</taxon>
        <taxon>Fagales</taxon>
        <taxon>Fagaceae</taxon>
        <taxon>Quercus</taxon>
    </lineage>
</organism>
<evidence type="ECO:0000256" key="1">
    <source>
        <dbReference type="ARBA" id="ARBA00022741"/>
    </source>
</evidence>
<evidence type="ECO:0000256" key="2">
    <source>
        <dbReference type="ARBA" id="ARBA00022840"/>
    </source>
</evidence>
<name>A0AAW0LP11_QUESU</name>
<dbReference type="Gene3D" id="1.10.510.10">
    <property type="entry name" value="Transferase(Phosphotransferase) domain 1"/>
    <property type="match status" value="1"/>
</dbReference>
<dbReference type="SMART" id="SM00220">
    <property type="entry name" value="S_TKc"/>
    <property type="match status" value="1"/>
</dbReference>
<dbReference type="GO" id="GO:0004674">
    <property type="term" value="F:protein serine/threonine kinase activity"/>
    <property type="evidence" value="ECO:0007669"/>
    <property type="project" value="TreeGrafter"/>
</dbReference>
<keyword evidence="2" id="KW-0067">ATP-binding</keyword>
<dbReference type="PROSITE" id="PS50011">
    <property type="entry name" value="PROTEIN_KINASE_DOM"/>
    <property type="match status" value="1"/>
</dbReference>
<dbReference type="SUPFAM" id="SSF56112">
    <property type="entry name" value="Protein kinase-like (PK-like)"/>
    <property type="match status" value="1"/>
</dbReference>
<proteinExistence type="predicted"/>
<dbReference type="PANTHER" id="PTHR27005">
    <property type="entry name" value="WALL-ASSOCIATED RECEPTOR KINASE-LIKE 21"/>
    <property type="match status" value="1"/>
</dbReference>
<dbReference type="EMBL" id="PKMF04000067">
    <property type="protein sequence ID" value="KAK7853239.1"/>
    <property type="molecule type" value="Genomic_DNA"/>
</dbReference>
<dbReference type="Pfam" id="PF00069">
    <property type="entry name" value="Pkinase"/>
    <property type="match status" value="1"/>
</dbReference>
<dbReference type="Proteomes" id="UP000237347">
    <property type="component" value="Unassembled WGS sequence"/>
</dbReference>
<dbReference type="GO" id="GO:0007166">
    <property type="term" value="P:cell surface receptor signaling pathway"/>
    <property type="evidence" value="ECO:0007669"/>
    <property type="project" value="InterPro"/>
</dbReference>
<dbReference type="AlphaFoldDB" id="A0AAW0LP11"/>
<sequence length="244" mass="27741">FGASLGRLFLLVSIWRLYKVIKRRSEIKLKKKFFKRNGGLLLQQQLSSSEHNIQNTKLFNSKELDTATDQFNESRILGKGGQDIKSTNILLDDKYRTKVADFGTSRSVAIDQTHLTTLAYGTFRYLDPEYFQTSQFTEKGDVYSFGVVLTELLTGEKPVSLVRTEEGRSLATYFILSVEEGILFDILDAGIKNEGDVQEIMVVADLAKRCLELNGKRRPTMREVTMELEGVRKTFNGQENCETI</sequence>
<evidence type="ECO:0000313" key="4">
    <source>
        <dbReference type="EMBL" id="KAK7853239.1"/>
    </source>
</evidence>
<keyword evidence="1" id="KW-0547">Nucleotide-binding</keyword>
<feature type="domain" description="Protein kinase" evidence="3">
    <location>
        <begin position="1"/>
        <end position="235"/>
    </location>
</feature>
<dbReference type="InterPro" id="IPR011009">
    <property type="entry name" value="Kinase-like_dom_sf"/>
</dbReference>
<gene>
    <name evidence="4" type="primary">WAKL2_1</name>
    <name evidence="4" type="ORF">CFP56_036403</name>
</gene>
<dbReference type="PANTHER" id="PTHR27005:SF515">
    <property type="entry name" value="WALL-ASSOCIATED RECEPTOR KINASE-LIKE 10-RELATED"/>
    <property type="match status" value="1"/>
</dbReference>
<feature type="non-terminal residue" evidence="4">
    <location>
        <position position="1"/>
    </location>
</feature>
<dbReference type="GO" id="GO:0005886">
    <property type="term" value="C:plasma membrane"/>
    <property type="evidence" value="ECO:0007669"/>
    <property type="project" value="TreeGrafter"/>
</dbReference>
<dbReference type="InterPro" id="IPR000719">
    <property type="entry name" value="Prot_kinase_dom"/>
</dbReference>
<evidence type="ECO:0000313" key="5">
    <source>
        <dbReference type="Proteomes" id="UP000237347"/>
    </source>
</evidence>
<dbReference type="SMR" id="A0AAW0LP11"/>
<comment type="caution">
    <text evidence="4">The sequence shown here is derived from an EMBL/GenBank/DDBJ whole genome shotgun (WGS) entry which is preliminary data.</text>
</comment>
<reference evidence="4 5" key="1">
    <citation type="journal article" date="2018" name="Sci. Data">
        <title>The draft genome sequence of cork oak.</title>
        <authorList>
            <person name="Ramos A.M."/>
            <person name="Usie A."/>
            <person name="Barbosa P."/>
            <person name="Barros P.M."/>
            <person name="Capote T."/>
            <person name="Chaves I."/>
            <person name="Simoes F."/>
            <person name="Abreu I."/>
            <person name="Carrasquinho I."/>
            <person name="Faro C."/>
            <person name="Guimaraes J.B."/>
            <person name="Mendonca D."/>
            <person name="Nobrega F."/>
            <person name="Rodrigues L."/>
            <person name="Saibo N.J.M."/>
            <person name="Varela M.C."/>
            <person name="Egas C."/>
            <person name="Matos J."/>
            <person name="Miguel C.M."/>
            <person name="Oliveira M.M."/>
            <person name="Ricardo C.P."/>
            <person name="Goncalves S."/>
        </authorList>
    </citation>
    <scope>NUCLEOTIDE SEQUENCE [LARGE SCALE GENOMIC DNA]</scope>
    <source>
        <strain evidence="5">cv. HL8</strain>
    </source>
</reference>
<evidence type="ECO:0000259" key="3">
    <source>
        <dbReference type="PROSITE" id="PS50011"/>
    </source>
</evidence>